<keyword evidence="2" id="KW-0812">Transmembrane</keyword>
<feature type="non-terminal residue" evidence="3">
    <location>
        <position position="1"/>
    </location>
</feature>
<accession>A0A562RTT2</accession>
<dbReference type="RefSeq" id="WP_281282281.1">
    <property type="nucleotide sequence ID" value="NZ_VLLC01000012.1"/>
</dbReference>
<evidence type="ECO:0000313" key="3">
    <source>
        <dbReference type="EMBL" id="TWI71716.1"/>
    </source>
</evidence>
<keyword evidence="2" id="KW-0472">Membrane</keyword>
<sequence>ARIKAEEEAKKKAEEEARIKAEKAEEARKQSEEAARIRAEEDARIQAEEEEARMLAEKKARSEAIFKNMLTAGACFAALFVLIIGSSIYNKSQYFIKTNKDSIEIWQGAFSPRGKNHILTLPGVAGPEVAKEAYTRSEVMPLAFNFYMEQAIEESRKRGTPDFDKVEKLLKKAQTFASSQDERQAVAARLQGITQAIENYKAEVARP</sequence>
<dbReference type="AlphaFoldDB" id="A0A562RTT2"/>
<organism evidence="3 4">
    <name type="scientific">Desulfobotulus alkaliphilus</name>
    <dbReference type="NCBI Taxonomy" id="622671"/>
    <lineage>
        <taxon>Bacteria</taxon>
        <taxon>Pseudomonadati</taxon>
        <taxon>Thermodesulfobacteriota</taxon>
        <taxon>Desulfobacteria</taxon>
        <taxon>Desulfobacterales</taxon>
        <taxon>Desulfobacteraceae</taxon>
        <taxon>Desulfobotulus</taxon>
    </lineage>
</organism>
<evidence type="ECO:0000256" key="2">
    <source>
        <dbReference type="SAM" id="Phobius"/>
    </source>
</evidence>
<comment type="caution">
    <text evidence="3">The sequence shown here is derived from an EMBL/GenBank/DDBJ whole genome shotgun (WGS) entry which is preliminary data.</text>
</comment>
<evidence type="ECO:0000313" key="4">
    <source>
        <dbReference type="Proteomes" id="UP000318307"/>
    </source>
</evidence>
<dbReference type="Proteomes" id="UP000318307">
    <property type="component" value="Unassembled WGS sequence"/>
</dbReference>
<reference evidence="3 4" key="1">
    <citation type="submission" date="2019-07" db="EMBL/GenBank/DDBJ databases">
        <title>Genome sequencing of 100 strains of the haloalkaliphilic chemolithoautotrophic sulfur-oxidizing bacterium Thioalkalivibrio.</title>
        <authorList>
            <person name="Muyzer G."/>
        </authorList>
    </citation>
    <scope>NUCLEOTIDE SEQUENCE [LARGE SCALE GENOMIC DNA]</scope>
    <source>
        <strain evidence="3 4">ASO4-4</strain>
    </source>
</reference>
<protein>
    <submittedName>
        <fullName evidence="3">Uncharacterized protein</fullName>
    </submittedName>
</protein>
<evidence type="ECO:0000256" key="1">
    <source>
        <dbReference type="SAM" id="MobiDB-lite"/>
    </source>
</evidence>
<dbReference type="EMBL" id="VLLC01000012">
    <property type="protein sequence ID" value="TWI71716.1"/>
    <property type="molecule type" value="Genomic_DNA"/>
</dbReference>
<proteinExistence type="predicted"/>
<feature type="region of interest" description="Disordered" evidence="1">
    <location>
        <begin position="1"/>
        <end position="42"/>
    </location>
</feature>
<name>A0A562RTT2_9BACT</name>
<gene>
    <name evidence="3" type="ORF">LZ24_01732</name>
</gene>
<keyword evidence="4" id="KW-1185">Reference proteome</keyword>
<feature type="transmembrane region" description="Helical" evidence="2">
    <location>
        <begin position="69"/>
        <end position="89"/>
    </location>
</feature>
<keyword evidence="2" id="KW-1133">Transmembrane helix</keyword>